<dbReference type="SUPFAM" id="SSF53244">
    <property type="entry name" value="MurD-like peptide ligases, peptide-binding domain"/>
    <property type="match status" value="1"/>
</dbReference>
<dbReference type="Pfam" id="PF01225">
    <property type="entry name" value="Mur_ligase"/>
    <property type="match status" value="1"/>
</dbReference>
<dbReference type="InterPro" id="IPR004101">
    <property type="entry name" value="Mur_ligase_C"/>
</dbReference>
<evidence type="ECO:0000259" key="15">
    <source>
        <dbReference type="Pfam" id="PF01225"/>
    </source>
</evidence>
<evidence type="ECO:0000256" key="10">
    <source>
        <dbReference type="ARBA" id="ARBA00022984"/>
    </source>
</evidence>
<proteinExistence type="inferred from homology"/>
<keyword evidence="8 14" id="KW-0067">ATP-binding</keyword>
<keyword evidence="6 14" id="KW-0132">Cell division</keyword>
<dbReference type="AlphaFoldDB" id="A0A1M6QT54"/>
<dbReference type="UniPathway" id="UPA00219"/>
<dbReference type="STRING" id="1120989.SAMN02745227_01853"/>
<dbReference type="RefSeq" id="WP_072908193.1">
    <property type="nucleotide sequence ID" value="NZ_FRAI01000023.1"/>
</dbReference>
<dbReference type="InterPro" id="IPR005758">
    <property type="entry name" value="UDP-N-AcMur_Ala_ligase_MurC"/>
</dbReference>
<evidence type="ECO:0000256" key="2">
    <source>
        <dbReference type="ARBA" id="ARBA00004752"/>
    </source>
</evidence>
<evidence type="ECO:0000256" key="12">
    <source>
        <dbReference type="ARBA" id="ARBA00023316"/>
    </source>
</evidence>
<keyword evidence="19" id="KW-1185">Reference proteome</keyword>
<comment type="function">
    <text evidence="14">Cell wall formation.</text>
</comment>
<evidence type="ECO:0000256" key="11">
    <source>
        <dbReference type="ARBA" id="ARBA00023306"/>
    </source>
</evidence>
<keyword evidence="7 14" id="KW-0547">Nucleotide-binding</keyword>
<evidence type="ECO:0000259" key="16">
    <source>
        <dbReference type="Pfam" id="PF02875"/>
    </source>
</evidence>
<dbReference type="SUPFAM" id="SSF51984">
    <property type="entry name" value="MurCD N-terminal domain"/>
    <property type="match status" value="1"/>
</dbReference>
<evidence type="ECO:0000256" key="1">
    <source>
        <dbReference type="ARBA" id="ARBA00004496"/>
    </source>
</evidence>
<feature type="domain" description="Mur ligase central" evidence="17">
    <location>
        <begin position="109"/>
        <end position="289"/>
    </location>
</feature>
<keyword evidence="5 14" id="KW-0436">Ligase</keyword>
<dbReference type="GO" id="GO:0005737">
    <property type="term" value="C:cytoplasm"/>
    <property type="evidence" value="ECO:0007669"/>
    <property type="project" value="UniProtKB-SubCell"/>
</dbReference>
<evidence type="ECO:0000256" key="8">
    <source>
        <dbReference type="ARBA" id="ARBA00022840"/>
    </source>
</evidence>
<dbReference type="Gene3D" id="3.40.50.720">
    <property type="entry name" value="NAD(P)-binding Rossmann-like Domain"/>
    <property type="match status" value="1"/>
</dbReference>
<comment type="catalytic activity">
    <reaction evidence="13 14">
        <text>UDP-N-acetyl-alpha-D-muramate + L-alanine + ATP = UDP-N-acetyl-alpha-D-muramoyl-L-alanine + ADP + phosphate + H(+)</text>
        <dbReference type="Rhea" id="RHEA:23372"/>
        <dbReference type="ChEBI" id="CHEBI:15378"/>
        <dbReference type="ChEBI" id="CHEBI:30616"/>
        <dbReference type="ChEBI" id="CHEBI:43474"/>
        <dbReference type="ChEBI" id="CHEBI:57972"/>
        <dbReference type="ChEBI" id="CHEBI:70757"/>
        <dbReference type="ChEBI" id="CHEBI:83898"/>
        <dbReference type="ChEBI" id="CHEBI:456216"/>
        <dbReference type="EC" id="6.3.2.8"/>
    </reaction>
</comment>
<dbReference type="GO" id="GO:0051301">
    <property type="term" value="P:cell division"/>
    <property type="evidence" value="ECO:0007669"/>
    <property type="project" value="UniProtKB-KW"/>
</dbReference>
<evidence type="ECO:0000259" key="17">
    <source>
        <dbReference type="Pfam" id="PF08245"/>
    </source>
</evidence>
<dbReference type="InterPro" id="IPR036565">
    <property type="entry name" value="Mur-like_cat_sf"/>
</dbReference>
<evidence type="ECO:0000256" key="4">
    <source>
        <dbReference type="ARBA" id="ARBA00022490"/>
    </source>
</evidence>
<dbReference type="NCBIfam" id="TIGR01082">
    <property type="entry name" value="murC"/>
    <property type="match status" value="1"/>
</dbReference>
<dbReference type="GO" id="GO:0071555">
    <property type="term" value="P:cell wall organization"/>
    <property type="evidence" value="ECO:0007669"/>
    <property type="project" value="UniProtKB-KW"/>
</dbReference>
<evidence type="ECO:0000313" key="18">
    <source>
        <dbReference type="EMBL" id="SHK23207.1"/>
    </source>
</evidence>
<protein>
    <recommendedName>
        <fullName evidence="3 14">UDP-N-acetylmuramate--L-alanine ligase</fullName>
        <ecNumber evidence="3 14">6.3.2.8</ecNumber>
    </recommendedName>
    <alternativeName>
        <fullName evidence="14">UDP-N-acetylmuramoyl-L-alanine synthetase</fullName>
    </alternativeName>
</protein>
<feature type="binding site" evidence="14">
    <location>
        <begin position="111"/>
        <end position="117"/>
    </location>
    <ligand>
        <name>ATP</name>
        <dbReference type="ChEBI" id="CHEBI:30616"/>
    </ligand>
</feature>
<comment type="pathway">
    <text evidence="2 14">Cell wall biogenesis; peptidoglycan biosynthesis.</text>
</comment>
<evidence type="ECO:0000256" key="5">
    <source>
        <dbReference type="ARBA" id="ARBA00022598"/>
    </source>
</evidence>
<evidence type="ECO:0000256" key="14">
    <source>
        <dbReference type="HAMAP-Rule" id="MF_00046"/>
    </source>
</evidence>
<sequence length="464" mass="51920">MEQEKRVHFIGIGGYGMSAIAKILLEMGYIVTGSDINKSKIVESLMEKGVKIYIGHHKDNIGDAQIVVYSTAIPEDNPELVESRKKGLKVYHRSEMLALILNKGYGIAIAGAHGKTTTTSMTAFILEQGGKDPTALIGGELSNFEGNARLGRSNIVVAEACESDHSFLRYKPNIALITNIEADHLEHYEGSFAKLLDTFYDFLQNLKEDGCAVVYYDDPNIREIINRGFNKKLITYGLSQTNDYYPKNIQLQERGSKFDLYCKDKNLGTIELSVPGEHNILNSLGATIIGLLQGIAFEDIKKALKEFKGAKRRFQIIYDGEILVVDDYAHHPTEIKATLKAAAKAGYQRVIGVFQPQRYTRTHFLMEEFAESFTYADKVIIADIYSAGEKPIQGVSAQKLVEKILQKGHQDVKHIPTIEKIYQYLKEEIKEGDLVITMGAGDIYKVSYALADFLKNKGEEKELK</sequence>
<dbReference type="GO" id="GO:0009252">
    <property type="term" value="P:peptidoglycan biosynthetic process"/>
    <property type="evidence" value="ECO:0007669"/>
    <property type="project" value="UniProtKB-UniRule"/>
</dbReference>
<accession>A0A1M6QT54</accession>
<dbReference type="InterPro" id="IPR013221">
    <property type="entry name" value="Mur_ligase_cen"/>
</dbReference>
<organism evidence="18 19">
    <name type="scientific">Anaerobranca californiensis DSM 14826</name>
    <dbReference type="NCBI Taxonomy" id="1120989"/>
    <lineage>
        <taxon>Bacteria</taxon>
        <taxon>Bacillati</taxon>
        <taxon>Bacillota</taxon>
        <taxon>Clostridia</taxon>
        <taxon>Eubacteriales</taxon>
        <taxon>Proteinivoracaceae</taxon>
        <taxon>Anaerobranca</taxon>
    </lineage>
</organism>
<evidence type="ECO:0000256" key="7">
    <source>
        <dbReference type="ARBA" id="ARBA00022741"/>
    </source>
</evidence>
<evidence type="ECO:0000256" key="3">
    <source>
        <dbReference type="ARBA" id="ARBA00012211"/>
    </source>
</evidence>
<gene>
    <name evidence="14" type="primary">murC</name>
    <name evidence="18" type="ORF">SAMN02745227_01853</name>
</gene>
<dbReference type="Gene3D" id="3.40.1190.10">
    <property type="entry name" value="Mur-like, catalytic domain"/>
    <property type="match status" value="1"/>
</dbReference>
<keyword evidence="12 14" id="KW-0961">Cell wall biogenesis/degradation</keyword>
<name>A0A1M6QT54_9FIRM</name>
<dbReference type="Gene3D" id="3.90.190.20">
    <property type="entry name" value="Mur ligase, C-terminal domain"/>
    <property type="match status" value="1"/>
</dbReference>
<feature type="domain" description="Mur ligase N-terminal catalytic" evidence="15">
    <location>
        <begin position="7"/>
        <end position="103"/>
    </location>
</feature>
<keyword evidence="11 14" id="KW-0131">Cell cycle</keyword>
<feature type="domain" description="Mur ligase C-terminal" evidence="16">
    <location>
        <begin position="312"/>
        <end position="441"/>
    </location>
</feature>
<dbReference type="PANTHER" id="PTHR43445:SF3">
    <property type="entry name" value="UDP-N-ACETYLMURAMATE--L-ALANINE LIGASE"/>
    <property type="match status" value="1"/>
</dbReference>
<dbReference type="Proteomes" id="UP000243547">
    <property type="component" value="Unassembled WGS sequence"/>
</dbReference>
<dbReference type="GO" id="GO:0005524">
    <property type="term" value="F:ATP binding"/>
    <property type="evidence" value="ECO:0007669"/>
    <property type="project" value="UniProtKB-UniRule"/>
</dbReference>
<dbReference type="Pfam" id="PF02875">
    <property type="entry name" value="Mur_ligase_C"/>
    <property type="match status" value="1"/>
</dbReference>
<dbReference type="OrthoDB" id="9804126at2"/>
<dbReference type="GO" id="GO:0008763">
    <property type="term" value="F:UDP-N-acetylmuramate-L-alanine ligase activity"/>
    <property type="evidence" value="ECO:0007669"/>
    <property type="project" value="UniProtKB-UniRule"/>
</dbReference>
<dbReference type="EMBL" id="FRAI01000023">
    <property type="protein sequence ID" value="SHK23207.1"/>
    <property type="molecule type" value="Genomic_DNA"/>
</dbReference>
<dbReference type="InterPro" id="IPR050061">
    <property type="entry name" value="MurCDEF_pg_biosynth"/>
</dbReference>
<keyword evidence="10 14" id="KW-0573">Peptidoglycan synthesis</keyword>
<dbReference type="SUPFAM" id="SSF53623">
    <property type="entry name" value="MurD-like peptide ligases, catalytic domain"/>
    <property type="match status" value="1"/>
</dbReference>
<comment type="similarity">
    <text evidence="14">Belongs to the MurCDEF family.</text>
</comment>
<evidence type="ECO:0000256" key="6">
    <source>
        <dbReference type="ARBA" id="ARBA00022618"/>
    </source>
</evidence>
<evidence type="ECO:0000256" key="13">
    <source>
        <dbReference type="ARBA" id="ARBA00047833"/>
    </source>
</evidence>
<evidence type="ECO:0000256" key="9">
    <source>
        <dbReference type="ARBA" id="ARBA00022960"/>
    </source>
</evidence>
<dbReference type="GO" id="GO:0008360">
    <property type="term" value="P:regulation of cell shape"/>
    <property type="evidence" value="ECO:0007669"/>
    <property type="project" value="UniProtKB-KW"/>
</dbReference>
<keyword evidence="4 14" id="KW-0963">Cytoplasm</keyword>
<dbReference type="InterPro" id="IPR036615">
    <property type="entry name" value="Mur_ligase_C_dom_sf"/>
</dbReference>
<dbReference type="Pfam" id="PF08245">
    <property type="entry name" value="Mur_ligase_M"/>
    <property type="match status" value="1"/>
</dbReference>
<dbReference type="InterPro" id="IPR000713">
    <property type="entry name" value="Mur_ligase_N"/>
</dbReference>
<reference evidence="19" key="1">
    <citation type="submission" date="2016-11" db="EMBL/GenBank/DDBJ databases">
        <authorList>
            <person name="Varghese N."/>
            <person name="Submissions S."/>
        </authorList>
    </citation>
    <scope>NUCLEOTIDE SEQUENCE [LARGE SCALE GENOMIC DNA]</scope>
    <source>
        <strain evidence="19">DSM 14826</strain>
    </source>
</reference>
<dbReference type="EC" id="6.3.2.8" evidence="3 14"/>
<dbReference type="PANTHER" id="PTHR43445">
    <property type="entry name" value="UDP-N-ACETYLMURAMATE--L-ALANINE LIGASE-RELATED"/>
    <property type="match status" value="1"/>
</dbReference>
<evidence type="ECO:0000313" key="19">
    <source>
        <dbReference type="Proteomes" id="UP000243547"/>
    </source>
</evidence>
<comment type="subcellular location">
    <subcellularLocation>
        <location evidence="1 14">Cytoplasm</location>
    </subcellularLocation>
</comment>
<dbReference type="HAMAP" id="MF_00046">
    <property type="entry name" value="MurC"/>
    <property type="match status" value="1"/>
</dbReference>
<keyword evidence="9 14" id="KW-0133">Cell shape</keyword>